<sequence>MRRLLALIFAVSLWFTYTTAASANTSEPKAGLVPCSESPAFQQRAKDAKDTIGDPRSGENRFDYYSKNFLCGPDGLPRIIADGSLSHADEFIIPGLLFLYIAGWIGWVGRSYLISVRKEPNPEMKEIIIDVPRALKFMLTGFTWPLAAIKEFLSGELTAKEEEIPVSPR</sequence>
<evidence type="ECO:0000256" key="7">
    <source>
        <dbReference type="SAM" id="SignalP"/>
    </source>
</evidence>
<comment type="subcellular location">
    <subcellularLocation>
        <location evidence="6">Cellular thylakoid membrane</location>
    </subcellularLocation>
</comment>
<dbReference type="InterPro" id="IPR003666">
    <property type="entry name" value="PSI_PsaF"/>
</dbReference>
<dbReference type="AlphaFoldDB" id="A0A951PMF1"/>
<dbReference type="Proteomes" id="UP000753908">
    <property type="component" value="Unassembled WGS sequence"/>
</dbReference>
<evidence type="ECO:0000256" key="4">
    <source>
        <dbReference type="ARBA" id="ARBA00022836"/>
    </source>
</evidence>
<evidence type="ECO:0000313" key="8">
    <source>
        <dbReference type="EMBL" id="MBW4545687.1"/>
    </source>
</evidence>
<evidence type="ECO:0000256" key="2">
    <source>
        <dbReference type="ARBA" id="ARBA00016492"/>
    </source>
</evidence>
<feature type="signal peptide" evidence="7">
    <location>
        <begin position="1"/>
        <end position="20"/>
    </location>
</feature>
<evidence type="ECO:0000256" key="1">
    <source>
        <dbReference type="ARBA" id="ARBA00008386"/>
    </source>
</evidence>
<keyword evidence="6" id="KW-0472">Membrane</keyword>
<protein>
    <recommendedName>
        <fullName evidence="2 6">Photosystem I reaction center subunit III</fullName>
    </recommendedName>
    <alternativeName>
        <fullName evidence="5 6">PSI-F</fullName>
    </alternativeName>
</protein>
<keyword evidence="6" id="KW-0812">Transmembrane</keyword>
<keyword evidence="6" id="KW-0793">Thylakoid</keyword>
<keyword evidence="6" id="KW-1133">Transmembrane helix</keyword>
<name>A0A951PMF1_9CYAN</name>
<dbReference type="PANTHER" id="PTHR34939">
    <property type="entry name" value="PHOTOSYSTEM I REACTION CENTER SUBUNIT III, CHLOROPLASTIC"/>
    <property type="match status" value="1"/>
</dbReference>
<comment type="similarity">
    <text evidence="1 6">Belongs to the PsaF family.</text>
</comment>
<dbReference type="GO" id="GO:0031676">
    <property type="term" value="C:plasma membrane-derived thylakoid membrane"/>
    <property type="evidence" value="ECO:0007669"/>
    <property type="project" value="UniProtKB-SubCell"/>
</dbReference>
<accession>A0A951PMF1</accession>
<dbReference type="Gene3D" id="1.10.8.110">
    <property type="entry name" value="Photosystem I PsaF, reaction centre subunit III"/>
    <property type="match status" value="1"/>
</dbReference>
<dbReference type="SUPFAM" id="SSF81536">
    <property type="entry name" value="Subunit III of photosystem I reaction centre, PsaF"/>
    <property type="match status" value="1"/>
</dbReference>
<reference evidence="8" key="2">
    <citation type="journal article" date="2022" name="Microbiol. Resour. Announc.">
        <title>Metagenome Sequencing to Explore Phylogenomics of Terrestrial Cyanobacteria.</title>
        <authorList>
            <person name="Ward R.D."/>
            <person name="Stajich J.E."/>
            <person name="Johansen J.R."/>
            <person name="Huntemann M."/>
            <person name="Clum A."/>
            <person name="Foster B."/>
            <person name="Foster B."/>
            <person name="Roux S."/>
            <person name="Palaniappan K."/>
            <person name="Varghese N."/>
            <person name="Mukherjee S."/>
            <person name="Reddy T.B.K."/>
            <person name="Daum C."/>
            <person name="Copeland A."/>
            <person name="Chen I.A."/>
            <person name="Ivanova N.N."/>
            <person name="Kyrpides N.C."/>
            <person name="Shapiro N."/>
            <person name="Eloe-Fadrosh E.A."/>
            <person name="Pietrasiak N."/>
        </authorList>
    </citation>
    <scope>NUCLEOTIDE SEQUENCE</scope>
    <source>
        <strain evidence="8">CPER-KK1</strain>
    </source>
</reference>
<organism evidence="8 9">
    <name type="scientific">Symplocastrum torsivum CPER-KK1</name>
    <dbReference type="NCBI Taxonomy" id="450513"/>
    <lineage>
        <taxon>Bacteria</taxon>
        <taxon>Bacillati</taxon>
        <taxon>Cyanobacteriota</taxon>
        <taxon>Cyanophyceae</taxon>
        <taxon>Oscillatoriophycideae</taxon>
        <taxon>Oscillatoriales</taxon>
        <taxon>Microcoleaceae</taxon>
        <taxon>Symplocastrum</taxon>
    </lineage>
</organism>
<comment type="caution">
    <text evidence="8">The sequence shown here is derived from an EMBL/GenBank/DDBJ whole genome shotgun (WGS) entry which is preliminary data.</text>
</comment>
<dbReference type="EMBL" id="JAHHIF010000017">
    <property type="protein sequence ID" value="MBW4545687.1"/>
    <property type="molecule type" value="Genomic_DNA"/>
</dbReference>
<feature type="chain" id="PRO_5037742278" description="Photosystem I reaction center subunit III" evidence="7">
    <location>
        <begin position="21"/>
        <end position="169"/>
    </location>
</feature>
<proteinExistence type="inferred from homology"/>
<reference evidence="8" key="1">
    <citation type="submission" date="2021-05" db="EMBL/GenBank/DDBJ databases">
        <authorList>
            <person name="Pietrasiak N."/>
            <person name="Ward R."/>
            <person name="Stajich J.E."/>
            <person name="Kurbessoian T."/>
        </authorList>
    </citation>
    <scope>NUCLEOTIDE SEQUENCE</scope>
    <source>
        <strain evidence="8">CPER-KK1</strain>
    </source>
</reference>
<dbReference type="GO" id="GO:0015979">
    <property type="term" value="P:photosynthesis"/>
    <property type="evidence" value="ECO:0007669"/>
    <property type="project" value="UniProtKB-UniRule"/>
</dbReference>
<keyword evidence="4 6" id="KW-0603">Photosystem I</keyword>
<feature type="transmembrane region" description="Helical" evidence="6">
    <location>
        <begin position="91"/>
        <end position="109"/>
    </location>
</feature>
<comment type="function">
    <text evidence="6">Participates in efficiency of electron transfer from plastocyanin to P700 (or cytochrome c553 in algae and cyanobacteria). This plastocyanin-docking protein contributes to the specific association of plastocyanin to PSI.</text>
</comment>
<evidence type="ECO:0000313" key="9">
    <source>
        <dbReference type="Proteomes" id="UP000753908"/>
    </source>
</evidence>
<dbReference type="GO" id="GO:0009538">
    <property type="term" value="C:photosystem I reaction center"/>
    <property type="evidence" value="ECO:0007669"/>
    <property type="project" value="UniProtKB-UniRule"/>
</dbReference>
<evidence type="ECO:0000256" key="5">
    <source>
        <dbReference type="ARBA" id="ARBA00033433"/>
    </source>
</evidence>
<dbReference type="PANTHER" id="PTHR34939:SF1">
    <property type="entry name" value="PHOTOSYSTEM I REACTION CENTER SUBUNIT III, CHLOROPLASTIC"/>
    <property type="match status" value="1"/>
</dbReference>
<gene>
    <name evidence="8" type="ORF">KME25_14745</name>
</gene>
<dbReference type="Pfam" id="PF02507">
    <property type="entry name" value="PSI_PsaF"/>
    <property type="match status" value="1"/>
</dbReference>
<dbReference type="InterPro" id="IPR036577">
    <property type="entry name" value="PSI_PsaF_sf"/>
</dbReference>
<evidence type="ECO:0000256" key="6">
    <source>
        <dbReference type="RuleBase" id="RU368107"/>
    </source>
</evidence>
<keyword evidence="6 7" id="KW-0732">Signal</keyword>
<keyword evidence="3 6" id="KW-0602">Photosynthesis</keyword>
<evidence type="ECO:0000256" key="3">
    <source>
        <dbReference type="ARBA" id="ARBA00022531"/>
    </source>
</evidence>